<dbReference type="RefSeq" id="WP_179389695.1">
    <property type="nucleotide sequence ID" value="NZ_JACBYQ010000002.1"/>
</dbReference>
<dbReference type="InterPro" id="IPR014922">
    <property type="entry name" value="YdhG-like"/>
</dbReference>
<organism evidence="2 3">
    <name type="scientific">Psychromicrobium silvestre</name>
    <dbReference type="NCBI Taxonomy" id="1645614"/>
    <lineage>
        <taxon>Bacteria</taxon>
        <taxon>Bacillati</taxon>
        <taxon>Actinomycetota</taxon>
        <taxon>Actinomycetes</taxon>
        <taxon>Micrococcales</taxon>
        <taxon>Micrococcaceae</taxon>
        <taxon>Psychromicrobium</taxon>
    </lineage>
</organism>
<comment type="caution">
    <text evidence="2">The sequence shown here is derived from an EMBL/GenBank/DDBJ whole genome shotgun (WGS) entry which is preliminary data.</text>
</comment>
<protein>
    <recommendedName>
        <fullName evidence="1">YdhG-like domain-containing protein</fullName>
    </recommendedName>
</protein>
<sequence length="140" mass="15306">MAAKSEQIKTVATEASVQEFIDSVSDPVRRADAQTLLKLMTEVTGHQAVMWGSSIIGFGSNHYKYESGREGDQVAVGFSPRKGNLAFYGLINTDSARAKLGELGKHKTGVGCLYVTRLEQIELKVLKELIRAGFQLMNQA</sequence>
<dbReference type="SUPFAM" id="SSF159888">
    <property type="entry name" value="YdhG-like"/>
    <property type="match status" value="1"/>
</dbReference>
<reference evidence="2 3" key="1">
    <citation type="submission" date="2020-07" db="EMBL/GenBank/DDBJ databases">
        <title>Sequencing the genomes of 1000 actinobacteria strains.</title>
        <authorList>
            <person name="Klenk H.-P."/>
        </authorList>
    </citation>
    <scope>NUCLEOTIDE SEQUENCE [LARGE SCALE GENOMIC DNA]</scope>
    <source>
        <strain evidence="2 3">DSM 102047</strain>
    </source>
</reference>
<evidence type="ECO:0000259" key="1">
    <source>
        <dbReference type="Pfam" id="PF08818"/>
    </source>
</evidence>
<proteinExistence type="predicted"/>
<keyword evidence="3" id="KW-1185">Reference proteome</keyword>
<accession>A0A7Y9LUS0</accession>
<name>A0A7Y9LUS0_9MICC</name>
<dbReference type="AlphaFoldDB" id="A0A7Y9LUS0"/>
<dbReference type="Pfam" id="PF08818">
    <property type="entry name" value="DUF1801"/>
    <property type="match status" value="1"/>
</dbReference>
<dbReference type="EMBL" id="JACBYQ010000002">
    <property type="protein sequence ID" value="NYE95979.1"/>
    <property type="molecule type" value="Genomic_DNA"/>
</dbReference>
<evidence type="ECO:0000313" key="3">
    <source>
        <dbReference type="Proteomes" id="UP000521748"/>
    </source>
</evidence>
<dbReference type="Proteomes" id="UP000521748">
    <property type="component" value="Unassembled WGS sequence"/>
</dbReference>
<feature type="domain" description="YdhG-like" evidence="1">
    <location>
        <begin position="29"/>
        <end position="132"/>
    </location>
</feature>
<evidence type="ECO:0000313" key="2">
    <source>
        <dbReference type="EMBL" id="NYE95979.1"/>
    </source>
</evidence>
<gene>
    <name evidence="2" type="ORF">FHU41_002229</name>
</gene>